<dbReference type="Proteomes" id="UP000289738">
    <property type="component" value="Chromosome B10"/>
</dbReference>
<sequence>MGKPTGKKKDHESPKAKEAKVLAINKTMDRSASKALDDDTAMIVLNWEPNNLTAFEIQDSLRITMEEKGITIDETEIALATIAEPPVARLRKVVREKLKKKKGHHQKSDEKMEEDKEVVHKEVVQTDHVQENVKSHVKEEDKEVVKHTTEKHNLEARPVKWRETAVTRTVK</sequence>
<gene>
    <name evidence="2" type="ORF">Ahy_B10g100538</name>
</gene>
<feature type="compositionally biased region" description="Basic and acidic residues" evidence="1">
    <location>
        <begin position="106"/>
        <end position="165"/>
    </location>
</feature>
<dbReference type="STRING" id="3818.A0A444WX14"/>
<protein>
    <submittedName>
        <fullName evidence="2">Uncharacterized protein</fullName>
    </submittedName>
</protein>
<dbReference type="AlphaFoldDB" id="A0A444WX14"/>
<reference evidence="2 3" key="1">
    <citation type="submission" date="2019-01" db="EMBL/GenBank/DDBJ databases">
        <title>Sequencing of cultivated peanut Arachis hypogaea provides insights into genome evolution and oil improvement.</title>
        <authorList>
            <person name="Chen X."/>
        </authorList>
    </citation>
    <scope>NUCLEOTIDE SEQUENCE [LARGE SCALE GENOMIC DNA]</scope>
    <source>
        <strain evidence="3">cv. Fuhuasheng</strain>
        <tissue evidence="2">Leaves</tissue>
    </source>
</reference>
<organism evidence="2 3">
    <name type="scientific">Arachis hypogaea</name>
    <name type="common">Peanut</name>
    <dbReference type="NCBI Taxonomy" id="3818"/>
    <lineage>
        <taxon>Eukaryota</taxon>
        <taxon>Viridiplantae</taxon>
        <taxon>Streptophyta</taxon>
        <taxon>Embryophyta</taxon>
        <taxon>Tracheophyta</taxon>
        <taxon>Spermatophyta</taxon>
        <taxon>Magnoliopsida</taxon>
        <taxon>eudicotyledons</taxon>
        <taxon>Gunneridae</taxon>
        <taxon>Pentapetalae</taxon>
        <taxon>rosids</taxon>
        <taxon>fabids</taxon>
        <taxon>Fabales</taxon>
        <taxon>Fabaceae</taxon>
        <taxon>Papilionoideae</taxon>
        <taxon>50 kb inversion clade</taxon>
        <taxon>dalbergioids sensu lato</taxon>
        <taxon>Dalbergieae</taxon>
        <taxon>Pterocarpus clade</taxon>
        <taxon>Arachis</taxon>
    </lineage>
</organism>
<dbReference type="EMBL" id="SDMP01000020">
    <property type="protein sequence ID" value="RYQ81951.1"/>
    <property type="molecule type" value="Genomic_DNA"/>
</dbReference>
<proteinExistence type="predicted"/>
<accession>A0A444WX14</accession>
<evidence type="ECO:0000313" key="3">
    <source>
        <dbReference type="Proteomes" id="UP000289738"/>
    </source>
</evidence>
<comment type="caution">
    <text evidence="2">The sequence shown here is derived from an EMBL/GenBank/DDBJ whole genome shotgun (WGS) entry which is preliminary data.</text>
</comment>
<evidence type="ECO:0000256" key="1">
    <source>
        <dbReference type="SAM" id="MobiDB-lite"/>
    </source>
</evidence>
<keyword evidence="3" id="KW-1185">Reference proteome</keyword>
<feature type="region of interest" description="Disordered" evidence="1">
    <location>
        <begin position="98"/>
        <end position="171"/>
    </location>
</feature>
<evidence type="ECO:0000313" key="2">
    <source>
        <dbReference type="EMBL" id="RYQ81951.1"/>
    </source>
</evidence>
<name>A0A444WX14_ARAHY</name>